<gene>
    <name evidence="2" type="ORF">SAMN04489841_3950</name>
</gene>
<reference evidence="3" key="1">
    <citation type="submission" date="2016-10" db="EMBL/GenBank/DDBJ databases">
        <authorList>
            <person name="Varghese N."/>
            <person name="Submissions S."/>
        </authorList>
    </citation>
    <scope>NUCLEOTIDE SEQUENCE [LARGE SCALE GENOMIC DNA]</scope>
    <source>
        <strain evidence="3">DSM 25055</strain>
    </source>
</reference>
<dbReference type="RefSeq" id="WP_090620814.1">
    <property type="nucleotide sequence ID" value="NZ_FOFD01000006.1"/>
</dbReference>
<dbReference type="Proteomes" id="UP000199114">
    <property type="component" value="Unassembled WGS sequence"/>
</dbReference>
<dbReference type="EMBL" id="FOFD01000006">
    <property type="protein sequence ID" value="SER50699.1"/>
    <property type="molecule type" value="Genomic_DNA"/>
</dbReference>
<dbReference type="OrthoDB" id="372404at2157"/>
<keyword evidence="3" id="KW-1185">Reference proteome</keyword>
<evidence type="ECO:0000256" key="1">
    <source>
        <dbReference type="SAM" id="MobiDB-lite"/>
    </source>
</evidence>
<dbReference type="AlphaFoldDB" id="A0A1H9PSD3"/>
<organism evidence="2 3">
    <name type="scientific">Natrinema salaciae</name>
    <dbReference type="NCBI Taxonomy" id="1186196"/>
    <lineage>
        <taxon>Archaea</taxon>
        <taxon>Methanobacteriati</taxon>
        <taxon>Methanobacteriota</taxon>
        <taxon>Stenosarchaea group</taxon>
        <taxon>Halobacteria</taxon>
        <taxon>Halobacteriales</taxon>
        <taxon>Natrialbaceae</taxon>
        <taxon>Natrinema</taxon>
    </lineage>
</organism>
<sequence>MTDYDTNPDAPPIEEIAKQLRRGDEGRRNIVSDADEVIGMTNNCVEVHHHACDGEIIIQLKPHIGWRMGDGDSGWTMSNEEIQKYSVYTI</sequence>
<name>A0A1H9PSD3_9EURY</name>
<feature type="region of interest" description="Disordered" evidence="1">
    <location>
        <begin position="1"/>
        <end position="28"/>
    </location>
</feature>
<accession>A0A1H9PSD3</accession>
<evidence type="ECO:0000313" key="3">
    <source>
        <dbReference type="Proteomes" id="UP000199114"/>
    </source>
</evidence>
<dbReference type="STRING" id="1186196.SAMN04489841_3950"/>
<protein>
    <submittedName>
        <fullName evidence="2">Uncharacterized protein</fullName>
    </submittedName>
</protein>
<proteinExistence type="predicted"/>
<feature type="compositionally biased region" description="Basic and acidic residues" evidence="1">
    <location>
        <begin position="15"/>
        <end position="28"/>
    </location>
</feature>
<evidence type="ECO:0000313" key="2">
    <source>
        <dbReference type="EMBL" id="SER50699.1"/>
    </source>
</evidence>